<comment type="caution">
    <text evidence="2">The sequence shown here is derived from an EMBL/GenBank/DDBJ whole genome shotgun (WGS) entry which is preliminary data.</text>
</comment>
<dbReference type="RefSeq" id="WP_059036436.1">
    <property type="nucleotide sequence ID" value="NZ_JAADZU010000037.1"/>
</dbReference>
<keyword evidence="1" id="KW-0812">Transmembrane</keyword>
<feature type="transmembrane region" description="Helical" evidence="1">
    <location>
        <begin position="85"/>
        <end position="104"/>
    </location>
</feature>
<gene>
    <name evidence="2" type="ORF">GYA93_12555</name>
</gene>
<keyword evidence="1" id="KW-0472">Membrane</keyword>
<feature type="transmembrane region" description="Helical" evidence="1">
    <location>
        <begin position="116"/>
        <end position="138"/>
    </location>
</feature>
<sequence>MADPHYTQPRSAWVLNRAGRRPAARRRGERLAARARRLARYDAGAGDAAVAEVTTRSRFGRIAAERDEHRGRWTIAATLVEAGRLIIAGPAIALSWAIYGVWYRQVRVWGPLRWRTLAWATGGVAVAMLVVAGVAWLGSGIPWWGWWLLAQPVIGTARASWLAYAYGWEAVPTATAAARPTPIRVRLGDAPLLPTTRPTEPVTAPAPQIRQVRVRVPAPITTEKRAQ</sequence>
<dbReference type="Proteomes" id="UP000466307">
    <property type="component" value="Unassembled WGS sequence"/>
</dbReference>
<dbReference type="AlphaFoldDB" id="A0A7K3LQ63"/>
<proteinExistence type="predicted"/>
<feature type="transmembrane region" description="Helical" evidence="1">
    <location>
        <begin position="144"/>
        <end position="164"/>
    </location>
</feature>
<evidence type="ECO:0000256" key="1">
    <source>
        <dbReference type="SAM" id="Phobius"/>
    </source>
</evidence>
<dbReference type="EMBL" id="JAADZU010000037">
    <property type="protein sequence ID" value="NDK90402.1"/>
    <property type="molecule type" value="Genomic_DNA"/>
</dbReference>
<evidence type="ECO:0000313" key="3">
    <source>
        <dbReference type="Proteomes" id="UP000466307"/>
    </source>
</evidence>
<keyword evidence="3" id="KW-1185">Reference proteome</keyword>
<keyword evidence="1" id="KW-1133">Transmembrane helix</keyword>
<accession>A0A7K3LQ63</accession>
<organism evidence="2 3">
    <name type="scientific">Gordonia desulfuricans</name>
    <dbReference type="NCBI Taxonomy" id="89051"/>
    <lineage>
        <taxon>Bacteria</taxon>
        <taxon>Bacillati</taxon>
        <taxon>Actinomycetota</taxon>
        <taxon>Actinomycetes</taxon>
        <taxon>Mycobacteriales</taxon>
        <taxon>Gordoniaceae</taxon>
        <taxon>Gordonia</taxon>
    </lineage>
</organism>
<reference evidence="2 3" key="1">
    <citation type="submission" date="2020-01" db="EMBL/GenBank/DDBJ databases">
        <title>Investigation of new actinobacteria for the biodesulphurisation of diesel fuel.</title>
        <authorList>
            <person name="Athi Narayanan S.M."/>
        </authorList>
    </citation>
    <scope>NUCLEOTIDE SEQUENCE [LARGE SCALE GENOMIC DNA]</scope>
    <source>
        <strain evidence="2 3">213E</strain>
    </source>
</reference>
<protein>
    <submittedName>
        <fullName evidence="2">Uncharacterized protein</fullName>
    </submittedName>
</protein>
<name>A0A7K3LQ63_9ACTN</name>
<evidence type="ECO:0000313" key="2">
    <source>
        <dbReference type="EMBL" id="NDK90402.1"/>
    </source>
</evidence>